<dbReference type="GO" id="GO:0005634">
    <property type="term" value="C:nucleus"/>
    <property type="evidence" value="ECO:0007669"/>
    <property type="project" value="TreeGrafter"/>
</dbReference>
<dbReference type="SMART" id="SM00595">
    <property type="entry name" value="MADF"/>
    <property type="match status" value="1"/>
</dbReference>
<dbReference type="PANTHER" id="PTHR12243">
    <property type="entry name" value="MADF DOMAIN TRANSCRIPTION FACTOR"/>
    <property type="match status" value="1"/>
</dbReference>
<reference evidence="1" key="1">
    <citation type="submission" date="2022-08" db="UniProtKB">
        <authorList>
            <consortium name="EnsemblMetazoa"/>
        </authorList>
    </citation>
    <scope>IDENTIFICATION</scope>
    <source>
        <strain evidence="1">Dongola</strain>
    </source>
</reference>
<protein>
    <submittedName>
        <fullName evidence="1">Uncharacterized protein</fullName>
    </submittedName>
</protein>
<dbReference type="EnsemblMetazoa" id="AARA011207-RA">
    <property type="protein sequence ID" value="AARA011207-PA"/>
    <property type="gene ID" value="AARA011207"/>
</dbReference>
<dbReference type="PANTHER" id="PTHR12243:SF67">
    <property type="entry name" value="COREPRESSOR OF PANGOLIN, ISOFORM A-RELATED"/>
    <property type="match status" value="1"/>
</dbReference>
<sequence length="180" mass="20457">AFTRSKKLQLLRCIEKHPLLWQVSHIYYGNKTLTARAWGAIAAGLRGSVPEFKKLWQQLRYRYRQIQTRVDAASRNGENPRYRPKWFAYEAMAFLRSSSSGAMLQRDGQVSYRPAEEAAGLGNPLASSTPRPVPREEDMGAYDFGPLFEVAAQAMRPKRKKDAPRILQAIIDAIGRFEDA</sequence>
<dbReference type="GO" id="GO:0006357">
    <property type="term" value="P:regulation of transcription by RNA polymerase II"/>
    <property type="evidence" value="ECO:0007669"/>
    <property type="project" value="TreeGrafter"/>
</dbReference>
<dbReference type="VEuPathDB" id="VectorBase:AARA011207"/>
<proteinExistence type="predicted"/>
<dbReference type="GO" id="GO:0005667">
    <property type="term" value="C:transcription regulator complex"/>
    <property type="evidence" value="ECO:0007669"/>
    <property type="project" value="TreeGrafter"/>
</dbReference>
<keyword evidence="2" id="KW-1185">Reference proteome</keyword>
<evidence type="ECO:0000313" key="1">
    <source>
        <dbReference type="EnsemblMetazoa" id="AARA011207-PA"/>
    </source>
</evidence>
<dbReference type="Pfam" id="PF10545">
    <property type="entry name" value="MADF_DNA_bdg"/>
    <property type="match status" value="1"/>
</dbReference>
<dbReference type="EMBL" id="APCN01000785">
    <property type="status" value="NOT_ANNOTATED_CDS"/>
    <property type="molecule type" value="Genomic_DNA"/>
</dbReference>
<dbReference type="InterPro" id="IPR006578">
    <property type="entry name" value="MADF-dom"/>
</dbReference>
<dbReference type="PROSITE" id="PS51029">
    <property type="entry name" value="MADF"/>
    <property type="match status" value="1"/>
</dbReference>
<organism evidence="1 2">
    <name type="scientific">Anopheles arabiensis</name>
    <name type="common">Mosquito</name>
    <dbReference type="NCBI Taxonomy" id="7173"/>
    <lineage>
        <taxon>Eukaryota</taxon>
        <taxon>Metazoa</taxon>
        <taxon>Ecdysozoa</taxon>
        <taxon>Arthropoda</taxon>
        <taxon>Hexapoda</taxon>
        <taxon>Insecta</taxon>
        <taxon>Pterygota</taxon>
        <taxon>Neoptera</taxon>
        <taxon>Endopterygota</taxon>
        <taxon>Diptera</taxon>
        <taxon>Nematocera</taxon>
        <taxon>Culicoidea</taxon>
        <taxon>Culicidae</taxon>
        <taxon>Anophelinae</taxon>
        <taxon>Anopheles</taxon>
    </lineage>
</organism>
<dbReference type="AlphaFoldDB" id="A0A182IC90"/>
<evidence type="ECO:0000313" key="2">
    <source>
        <dbReference type="Proteomes" id="UP000075840"/>
    </source>
</evidence>
<accession>A0A182IC90</accession>
<dbReference type="Proteomes" id="UP000075840">
    <property type="component" value="Unassembled WGS sequence"/>
</dbReference>
<name>A0A182IC90_ANOAR</name>
<dbReference type="InterPro" id="IPR039353">
    <property type="entry name" value="TF_Adf1"/>
</dbReference>